<dbReference type="InterPro" id="IPR050680">
    <property type="entry name" value="YpeA/RimI_acetyltransf"/>
</dbReference>
<evidence type="ECO:0000259" key="6">
    <source>
        <dbReference type="PROSITE" id="PS51186"/>
    </source>
</evidence>
<keyword evidence="3" id="KW-0808">Transferase</keyword>
<protein>
    <recommendedName>
        <fullName evidence="5">[Ribosomal protein bS18]-alanine N-acetyltransferase</fullName>
        <ecNumber evidence="5">2.3.1.266</ecNumber>
    </recommendedName>
</protein>
<dbReference type="Pfam" id="PF00583">
    <property type="entry name" value="Acetyltransf_1"/>
    <property type="match status" value="1"/>
</dbReference>
<dbReference type="CDD" id="cd04301">
    <property type="entry name" value="NAT_SF"/>
    <property type="match status" value="1"/>
</dbReference>
<evidence type="ECO:0000256" key="4">
    <source>
        <dbReference type="ARBA" id="ARBA00023315"/>
    </source>
</evidence>
<dbReference type="InterPro" id="IPR000182">
    <property type="entry name" value="GNAT_dom"/>
</dbReference>
<sequence>MELYYYQDGKAQLSEREKEFIYQNNLSILNWSINLTDSDLANPLSRIVLLYSENTLMGYCGWQEVLDEASINYIVIGQAFRSCGYGSALLEKSINCMRSTGIKFIHLEVRESNQSAICLYKKFGFKRILTRPNYYHQPLESGYIMQLKLL</sequence>
<keyword evidence="7" id="KW-0689">Ribosomal protein</keyword>
<dbReference type="RefSeq" id="WP_197115462.1">
    <property type="nucleotide sequence ID" value="NZ_JACBXQ010000003.1"/>
</dbReference>
<dbReference type="PANTHER" id="PTHR43420">
    <property type="entry name" value="ACETYLTRANSFERASE"/>
    <property type="match status" value="1"/>
</dbReference>
<evidence type="ECO:0000256" key="2">
    <source>
        <dbReference type="ARBA" id="ARBA00022490"/>
    </source>
</evidence>
<dbReference type="InterPro" id="IPR006464">
    <property type="entry name" value="AcTrfase_RimI/Ard1"/>
</dbReference>
<keyword evidence="4" id="KW-0012">Acyltransferase</keyword>
<reference evidence="7 8" key="1">
    <citation type="submission" date="2020-07" db="EMBL/GenBank/DDBJ databases">
        <title>Facklamia lactis sp. nov., isolated from raw milk.</title>
        <authorList>
            <person name="Doll E.V."/>
            <person name="Huptas C."/>
            <person name="Staib L."/>
            <person name="Wenning M."/>
            <person name="Scherer S."/>
        </authorList>
    </citation>
    <scope>NUCLEOTIDE SEQUENCE [LARGE SCALE GENOMIC DNA]</scope>
    <source>
        <strain evidence="7 8">DSM 111018</strain>
    </source>
</reference>
<keyword evidence="8" id="KW-1185">Reference proteome</keyword>
<comment type="catalytic activity">
    <reaction evidence="5">
        <text>N-terminal L-alanyl-[ribosomal protein bS18] + acetyl-CoA = N-terminal N(alpha)-acetyl-L-alanyl-[ribosomal protein bS18] + CoA + H(+)</text>
        <dbReference type="Rhea" id="RHEA:43756"/>
        <dbReference type="Rhea" id="RHEA-COMP:10676"/>
        <dbReference type="Rhea" id="RHEA-COMP:10677"/>
        <dbReference type="ChEBI" id="CHEBI:15378"/>
        <dbReference type="ChEBI" id="CHEBI:57287"/>
        <dbReference type="ChEBI" id="CHEBI:57288"/>
        <dbReference type="ChEBI" id="CHEBI:64718"/>
        <dbReference type="ChEBI" id="CHEBI:83683"/>
        <dbReference type="EC" id="2.3.1.266"/>
    </reaction>
</comment>
<evidence type="ECO:0000256" key="1">
    <source>
        <dbReference type="ARBA" id="ARBA00005395"/>
    </source>
</evidence>
<accession>A0ABS0LT82</accession>
<comment type="similarity">
    <text evidence="1 5">Belongs to the acetyltransferase family. RimI subfamily.</text>
</comment>
<dbReference type="Proteomes" id="UP000721415">
    <property type="component" value="Unassembled WGS sequence"/>
</dbReference>
<keyword evidence="2 5" id="KW-0963">Cytoplasm</keyword>
<dbReference type="NCBIfam" id="TIGR01575">
    <property type="entry name" value="rimI"/>
    <property type="match status" value="1"/>
</dbReference>
<comment type="function">
    <text evidence="5">Acetylates the N-terminal alanine of ribosomal protein bS18.</text>
</comment>
<evidence type="ECO:0000313" key="7">
    <source>
        <dbReference type="EMBL" id="MBG9986551.1"/>
    </source>
</evidence>
<evidence type="ECO:0000313" key="8">
    <source>
        <dbReference type="Proteomes" id="UP000721415"/>
    </source>
</evidence>
<comment type="subcellular location">
    <subcellularLocation>
        <location evidence="5">Cytoplasm</location>
    </subcellularLocation>
</comment>
<dbReference type="EMBL" id="JACBXQ010000003">
    <property type="protein sequence ID" value="MBG9986551.1"/>
    <property type="molecule type" value="Genomic_DNA"/>
</dbReference>
<dbReference type="SUPFAM" id="SSF55729">
    <property type="entry name" value="Acyl-CoA N-acyltransferases (Nat)"/>
    <property type="match status" value="1"/>
</dbReference>
<dbReference type="GO" id="GO:0005840">
    <property type="term" value="C:ribosome"/>
    <property type="evidence" value="ECO:0007669"/>
    <property type="project" value="UniProtKB-KW"/>
</dbReference>
<organism evidence="7 8">
    <name type="scientific">Facklamia lactis</name>
    <dbReference type="NCBI Taxonomy" id="2749967"/>
    <lineage>
        <taxon>Bacteria</taxon>
        <taxon>Bacillati</taxon>
        <taxon>Bacillota</taxon>
        <taxon>Bacilli</taxon>
        <taxon>Lactobacillales</taxon>
        <taxon>Aerococcaceae</taxon>
        <taxon>Facklamia</taxon>
    </lineage>
</organism>
<dbReference type="Gene3D" id="3.40.630.30">
    <property type="match status" value="1"/>
</dbReference>
<proteinExistence type="inferred from homology"/>
<gene>
    <name evidence="7" type="primary">rimI</name>
    <name evidence="7" type="ORF">HZY91_06530</name>
</gene>
<dbReference type="EC" id="2.3.1.266" evidence="5"/>
<keyword evidence="7" id="KW-0687">Ribonucleoprotein</keyword>
<name>A0ABS0LT82_9LACT</name>
<feature type="domain" description="N-acetyltransferase" evidence="6">
    <location>
        <begin position="1"/>
        <end position="150"/>
    </location>
</feature>
<evidence type="ECO:0000256" key="5">
    <source>
        <dbReference type="RuleBase" id="RU363094"/>
    </source>
</evidence>
<dbReference type="PANTHER" id="PTHR43420:SF44">
    <property type="entry name" value="ACETYLTRANSFERASE YPEA"/>
    <property type="match status" value="1"/>
</dbReference>
<dbReference type="PROSITE" id="PS51186">
    <property type="entry name" value="GNAT"/>
    <property type="match status" value="1"/>
</dbReference>
<evidence type="ECO:0000256" key="3">
    <source>
        <dbReference type="ARBA" id="ARBA00022679"/>
    </source>
</evidence>
<dbReference type="InterPro" id="IPR016181">
    <property type="entry name" value="Acyl_CoA_acyltransferase"/>
</dbReference>
<comment type="caution">
    <text evidence="7">The sequence shown here is derived from an EMBL/GenBank/DDBJ whole genome shotgun (WGS) entry which is preliminary data.</text>
</comment>